<accession>C8VTM4</accession>
<dbReference type="InParanoid" id="C8VTM4"/>
<protein>
    <submittedName>
        <fullName evidence="2">Uncharacterized protein</fullName>
    </submittedName>
</protein>
<name>C8VTM4_EMENI</name>
<sequence length="64" mass="6910">MSSPLHRRASSSAPLGSDFGPAHHEPYPALPHPAYTGLFRQNPEAARLHALETAVVDEESDFDG</sequence>
<dbReference type="EMBL" id="BN001308">
    <property type="protein sequence ID" value="CBF88190.1"/>
    <property type="molecule type" value="Genomic_DNA"/>
</dbReference>
<dbReference type="Proteomes" id="UP000000560">
    <property type="component" value="Chromosome VIII"/>
</dbReference>
<evidence type="ECO:0000313" key="3">
    <source>
        <dbReference type="Proteomes" id="UP000000560"/>
    </source>
</evidence>
<gene>
    <name evidence="2" type="ORF">ANIA_10162</name>
</gene>
<dbReference type="HOGENOM" id="CLU_2867638_0_0_1"/>
<dbReference type="GeneID" id="74896243"/>
<keyword evidence="3" id="KW-1185">Reference proteome</keyword>
<reference evidence="3" key="2">
    <citation type="journal article" date="2009" name="Fungal Genet. Biol.">
        <title>The 2008 update of the Aspergillus nidulans genome annotation: a community effort.</title>
        <authorList>
            <person name="Wortman J.R."/>
            <person name="Gilsenan J.M."/>
            <person name="Joardar V."/>
            <person name="Deegan J."/>
            <person name="Clutterbuck J."/>
            <person name="Andersen M.R."/>
            <person name="Archer D."/>
            <person name="Bencina M."/>
            <person name="Braus G."/>
            <person name="Coutinho P."/>
            <person name="von Dohren H."/>
            <person name="Doonan J."/>
            <person name="Driessen A.J."/>
            <person name="Durek P."/>
            <person name="Espeso E."/>
            <person name="Fekete E."/>
            <person name="Flipphi M."/>
            <person name="Estrada C.G."/>
            <person name="Geysens S."/>
            <person name="Goldman G."/>
            <person name="de Groot P.W."/>
            <person name="Hansen K."/>
            <person name="Harris S.D."/>
            <person name="Heinekamp T."/>
            <person name="Helmstaedt K."/>
            <person name="Henrissat B."/>
            <person name="Hofmann G."/>
            <person name="Homan T."/>
            <person name="Horio T."/>
            <person name="Horiuchi H."/>
            <person name="James S."/>
            <person name="Jones M."/>
            <person name="Karaffa L."/>
            <person name="Karanyi Z."/>
            <person name="Kato M."/>
            <person name="Keller N."/>
            <person name="Kelly D.E."/>
            <person name="Kiel J.A."/>
            <person name="Kim J.M."/>
            <person name="van der Klei I.J."/>
            <person name="Klis F.M."/>
            <person name="Kovalchuk A."/>
            <person name="Krasevec N."/>
            <person name="Kubicek C.P."/>
            <person name="Liu B."/>
            <person name="Maccabe A."/>
            <person name="Meyer V."/>
            <person name="Mirabito P."/>
            <person name="Miskei M."/>
            <person name="Mos M."/>
            <person name="Mullins J."/>
            <person name="Nelson D.R."/>
            <person name="Nielsen J."/>
            <person name="Oakley B.R."/>
            <person name="Osmani S.A."/>
            <person name="Pakula T."/>
            <person name="Paszewski A."/>
            <person name="Paulsen I."/>
            <person name="Pilsyk S."/>
            <person name="Pocsi I."/>
            <person name="Punt P.J."/>
            <person name="Ram A.F."/>
            <person name="Ren Q."/>
            <person name="Robellet X."/>
            <person name="Robson G."/>
            <person name="Seiboth B."/>
            <person name="van Solingen P."/>
            <person name="Specht T."/>
            <person name="Sun J."/>
            <person name="Taheri-Talesh N."/>
            <person name="Takeshita N."/>
            <person name="Ussery D."/>
            <person name="vanKuyk P.A."/>
            <person name="Visser H."/>
            <person name="van de Vondervoort P.J."/>
            <person name="de Vries R.P."/>
            <person name="Walton J."/>
            <person name="Xiang X."/>
            <person name="Xiong Y."/>
            <person name="Zeng A.P."/>
            <person name="Brandt B.W."/>
            <person name="Cornell M.J."/>
            <person name="van den Hondel C.A."/>
            <person name="Visser J."/>
            <person name="Oliver S.G."/>
            <person name="Turner G."/>
        </authorList>
    </citation>
    <scope>GENOME REANNOTATION</scope>
    <source>
        <strain evidence="3">FGSC A4 / ATCC 38163 / CBS 112.46 / NRRL 194 / M139</strain>
    </source>
</reference>
<reference evidence="3" key="1">
    <citation type="journal article" date="2005" name="Nature">
        <title>Sequencing of Aspergillus nidulans and comparative analysis with A. fumigatus and A. oryzae.</title>
        <authorList>
            <person name="Galagan J.E."/>
            <person name="Calvo S.E."/>
            <person name="Cuomo C."/>
            <person name="Ma L.J."/>
            <person name="Wortman J.R."/>
            <person name="Batzoglou S."/>
            <person name="Lee S.I."/>
            <person name="Basturkmen M."/>
            <person name="Spevak C.C."/>
            <person name="Clutterbuck J."/>
            <person name="Kapitonov V."/>
            <person name="Jurka J."/>
            <person name="Scazzocchio C."/>
            <person name="Farman M."/>
            <person name="Butler J."/>
            <person name="Purcell S."/>
            <person name="Harris S."/>
            <person name="Braus G.H."/>
            <person name="Draht O."/>
            <person name="Busch S."/>
            <person name="D'Enfert C."/>
            <person name="Bouchier C."/>
            <person name="Goldman G.H."/>
            <person name="Bell-Pedersen D."/>
            <person name="Griffiths-Jones S."/>
            <person name="Doonan J.H."/>
            <person name="Yu J."/>
            <person name="Vienken K."/>
            <person name="Pain A."/>
            <person name="Freitag M."/>
            <person name="Selker E.U."/>
            <person name="Archer D.B."/>
            <person name="Penalva M.A."/>
            <person name="Oakley B.R."/>
            <person name="Momany M."/>
            <person name="Tanaka T."/>
            <person name="Kumagai T."/>
            <person name="Asai K."/>
            <person name="Machida M."/>
            <person name="Nierman W.C."/>
            <person name="Denning D.W."/>
            <person name="Caddick M."/>
            <person name="Hynes M."/>
            <person name="Paoletti M."/>
            <person name="Fischer R."/>
            <person name="Miller B."/>
            <person name="Dyer P."/>
            <person name="Sachs M.S."/>
            <person name="Osmani S.A."/>
            <person name="Birren B.W."/>
        </authorList>
    </citation>
    <scope>NUCLEOTIDE SEQUENCE [LARGE SCALE GENOMIC DNA]</scope>
    <source>
        <strain evidence="3">FGSC A4 / ATCC 38163 / CBS 112.46 / NRRL 194 / M139</strain>
    </source>
</reference>
<dbReference type="OrthoDB" id="5579731at2759"/>
<evidence type="ECO:0000256" key="1">
    <source>
        <dbReference type="SAM" id="MobiDB-lite"/>
    </source>
</evidence>
<proteinExistence type="predicted"/>
<organism evidence="2 3">
    <name type="scientific">Emericella nidulans (strain FGSC A4 / ATCC 38163 / CBS 112.46 / NRRL 194 / M139)</name>
    <name type="common">Aspergillus nidulans</name>
    <dbReference type="NCBI Taxonomy" id="227321"/>
    <lineage>
        <taxon>Eukaryota</taxon>
        <taxon>Fungi</taxon>
        <taxon>Dikarya</taxon>
        <taxon>Ascomycota</taxon>
        <taxon>Pezizomycotina</taxon>
        <taxon>Eurotiomycetes</taxon>
        <taxon>Eurotiomycetidae</taxon>
        <taxon>Eurotiales</taxon>
        <taxon>Aspergillaceae</taxon>
        <taxon>Aspergillus</taxon>
        <taxon>Aspergillus subgen. Nidulantes</taxon>
    </lineage>
</organism>
<dbReference type="AlphaFoldDB" id="C8VTM4"/>
<feature type="region of interest" description="Disordered" evidence="1">
    <location>
        <begin position="1"/>
        <end position="36"/>
    </location>
</feature>
<dbReference type="RefSeq" id="XP_050469061.1">
    <property type="nucleotide sequence ID" value="XM_050613230.1"/>
</dbReference>
<evidence type="ECO:0000313" key="2">
    <source>
        <dbReference type="EMBL" id="CBF88190.1"/>
    </source>
</evidence>
<dbReference type="KEGG" id="ani:ANIA_10162"/>